<dbReference type="InterPro" id="IPR001223">
    <property type="entry name" value="Glyco_hydro18_cat"/>
</dbReference>
<dbReference type="InterPro" id="IPR011583">
    <property type="entry name" value="Chitinase_II/V-like_cat"/>
</dbReference>
<reference evidence="4" key="1">
    <citation type="submission" date="2018-05" db="EMBL/GenBank/DDBJ databases">
        <authorList>
            <person name="Lanie J.A."/>
            <person name="Ng W.-L."/>
            <person name="Kazmierczak K.M."/>
            <person name="Andrzejewski T.M."/>
            <person name="Davidsen T.M."/>
            <person name="Wayne K.J."/>
            <person name="Tettelin H."/>
            <person name="Glass J.I."/>
            <person name="Rusch D."/>
            <person name="Podicherti R."/>
            <person name="Tsui H.-C.T."/>
            <person name="Winkler M.E."/>
        </authorList>
    </citation>
    <scope>NUCLEOTIDE SEQUENCE</scope>
</reference>
<dbReference type="InterPro" id="IPR036116">
    <property type="entry name" value="FN3_sf"/>
</dbReference>
<dbReference type="InterPro" id="IPR029070">
    <property type="entry name" value="Chitinase_insertion_sf"/>
</dbReference>
<dbReference type="Gene3D" id="2.60.40.10">
    <property type="entry name" value="Immunoglobulins"/>
    <property type="match status" value="1"/>
</dbReference>
<feature type="domain" description="GH18" evidence="3">
    <location>
        <begin position="62"/>
        <end position="381"/>
    </location>
</feature>
<dbReference type="InterPro" id="IPR013783">
    <property type="entry name" value="Ig-like_fold"/>
</dbReference>
<dbReference type="SUPFAM" id="SSF49265">
    <property type="entry name" value="Fibronectin type III"/>
    <property type="match status" value="1"/>
</dbReference>
<dbReference type="InterPro" id="IPR017853">
    <property type="entry name" value="GH"/>
</dbReference>
<sequence length="815" mass="89917">MQIVRPIILVFLTMKLLVFGQDRPSIHQIQLEYYNNNYSTHLDQQPNEPIISNQPRTTTPTRTVFGYHPYWMGTAWQNYNYNLISTIAYFSAEATSTGGLSDLHGWPVTGLINTAHTNGVDVVLCVTLFNNSDLTTLLGNATYRQNLIDNLLTQVQAGNADGINVDFESFPASQKQNMVQFITDLTNTFHTEIPGSQVTLATPAVDWNDGWDYNALATISDGLFIMGYDYYYSGSSSTGPNSPLTGNGYSISWTVNDYLNKTNNQAEKLIIGYPYFGFEWPATSSSAGASTTDTGTAKFYAEMEGNALSYGKLWHESSQTPWYRYQNPNWVQGWYDDSLSLSLKYDFAINNNLLGVGIWALGYDGTNPELWDLLSAKFGASAPPTRPTRLIIKNVGNGSIMIDFQGAQTADNYIVLRSYIGSNTLDTLGNYTQRPIIINNLNTSETYFLSVSAKNGFGSSPQTELMGVIPSTGNIKCLIINGFDRVNGTNNTFDYIKQHGSAFHTQGYPFDNATNEAVIEGAINLNNYEVVDWILGEEGTATSSFIGSEQDLVESYLENGGFLFVSGSEIGYDLSSQGNTSDNQFFQNYLKANYISDAAGGQQGTYSGYGVANSLFDGISNITYDNGTHGTYDVDWPDGIKPANGSEVCVKFDDVDYDTRGGMGVSYTGTFGNSSENGGVVFLSVGFETIYPQSKRDQLLDRVLNFYETELPIVNKPQVALPEAVSIHAMYPNPTNSSITLEFLSDVNKQAVRIAIIDILGREVKTVDIPLIGEYKNTWVWDGLDDFKRELPTGIYILTLTSGQTIESRKVTLLK</sequence>
<dbReference type="SUPFAM" id="SSF51445">
    <property type="entry name" value="(Trans)glycosidases"/>
    <property type="match status" value="1"/>
</dbReference>
<dbReference type="Pfam" id="PF00704">
    <property type="entry name" value="Glyco_hydro_18"/>
    <property type="match status" value="1"/>
</dbReference>
<gene>
    <name evidence="4" type="ORF">METZ01_LOCUS157</name>
</gene>
<evidence type="ECO:0000259" key="3">
    <source>
        <dbReference type="PROSITE" id="PS51910"/>
    </source>
</evidence>
<evidence type="ECO:0000313" key="4">
    <source>
        <dbReference type="EMBL" id="SUZ47303.1"/>
    </source>
</evidence>
<evidence type="ECO:0000256" key="2">
    <source>
        <dbReference type="ARBA" id="ARBA00023295"/>
    </source>
</evidence>
<keyword evidence="2" id="KW-0326">Glycosidase</keyword>
<dbReference type="GO" id="GO:0009313">
    <property type="term" value="P:oligosaccharide catabolic process"/>
    <property type="evidence" value="ECO:0007669"/>
    <property type="project" value="TreeGrafter"/>
</dbReference>
<dbReference type="AlphaFoldDB" id="A0A381N0Z0"/>
<dbReference type="PANTHER" id="PTHR46290">
    <property type="entry name" value="DI-N-ACETYLCHITOBIASE"/>
    <property type="match status" value="1"/>
</dbReference>
<dbReference type="InterPro" id="IPR003961">
    <property type="entry name" value="FN3_dom"/>
</dbReference>
<protein>
    <recommendedName>
        <fullName evidence="3">GH18 domain-containing protein</fullName>
    </recommendedName>
</protein>
<dbReference type="CDD" id="cd00063">
    <property type="entry name" value="FN3"/>
    <property type="match status" value="1"/>
</dbReference>
<proteinExistence type="predicted"/>
<accession>A0A381N0Z0</accession>
<dbReference type="EMBL" id="UINC01000010">
    <property type="protein sequence ID" value="SUZ47303.1"/>
    <property type="molecule type" value="Genomic_DNA"/>
</dbReference>
<keyword evidence="1" id="KW-0378">Hydrolase</keyword>
<organism evidence="4">
    <name type="scientific">marine metagenome</name>
    <dbReference type="NCBI Taxonomy" id="408172"/>
    <lineage>
        <taxon>unclassified sequences</taxon>
        <taxon>metagenomes</taxon>
        <taxon>ecological metagenomes</taxon>
    </lineage>
</organism>
<dbReference type="Gene3D" id="2.60.40.4070">
    <property type="match status" value="1"/>
</dbReference>
<dbReference type="PROSITE" id="PS51910">
    <property type="entry name" value="GH18_2"/>
    <property type="match status" value="1"/>
</dbReference>
<dbReference type="GO" id="GO:0016798">
    <property type="term" value="F:hydrolase activity, acting on glycosyl bonds"/>
    <property type="evidence" value="ECO:0007669"/>
    <property type="project" value="UniProtKB-KW"/>
</dbReference>
<dbReference type="InterPro" id="IPR051887">
    <property type="entry name" value="GH18_Domain-Containing"/>
</dbReference>
<dbReference type="Pfam" id="PF18962">
    <property type="entry name" value="Por_Secre_tail"/>
    <property type="match status" value="1"/>
</dbReference>
<dbReference type="NCBIfam" id="TIGR04183">
    <property type="entry name" value="Por_Secre_tail"/>
    <property type="match status" value="1"/>
</dbReference>
<dbReference type="Gene3D" id="3.10.50.10">
    <property type="match status" value="1"/>
</dbReference>
<evidence type="ECO:0000256" key="1">
    <source>
        <dbReference type="ARBA" id="ARBA00022801"/>
    </source>
</evidence>
<dbReference type="InterPro" id="IPR026444">
    <property type="entry name" value="Secre_tail"/>
</dbReference>
<dbReference type="PANTHER" id="PTHR46290:SF1">
    <property type="entry name" value="DI-N-ACETYLCHITOBIASE"/>
    <property type="match status" value="1"/>
</dbReference>
<name>A0A381N0Z0_9ZZZZ</name>
<dbReference type="SMART" id="SM00636">
    <property type="entry name" value="Glyco_18"/>
    <property type="match status" value="1"/>
</dbReference>
<dbReference type="GO" id="GO:0008061">
    <property type="term" value="F:chitin binding"/>
    <property type="evidence" value="ECO:0007669"/>
    <property type="project" value="InterPro"/>
</dbReference>
<dbReference type="Gene3D" id="3.20.20.80">
    <property type="entry name" value="Glycosidases"/>
    <property type="match status" value="1"/>
</dbReference>